<dbReference type="EMBL" id="JACOPS010000002">
    <property type="protein sequence ID" value="MBC5727872.1"/>
    <property type="molecule type" value="Genomic_DNA"/>
</dbReference>
<comment type="caution">
    <text evidence="2">The sequence shown here is derived from an EMBL/GenBank/DDBJ whole genome shotgun (WGS) entry which is preliminary data.</text>
</comment>
<protein>
    <submittedName>
        <fullName evidence="2">Uncharacterized protein</fullName>
    </submittedName>
</protein>
<organism evidence="2 3">
    <name type="scientific">Ruminococcus intestinalis</name>
    <dbReference type="NCBI Taxonomy" id="2763066"/>
    <lineage>
        <taxon>Bacteria</taxon>
        <taxon>Bacillati</taxon>
        <taxon>Bacillota</taxon>
        <taxon>Clostridia</taxon>
        <taxon>Eubacteriales</taxon>
        <taxon>Oscillospiraceae</taxon>
        <taxon>Ruminococcus</taxon>
    </lineage>
</organism>
<keyword evidence="1" id="KW-0812">Transmembrane</keyword>
<gene>
    <name evidence="2" type="ORF">H8R91_04940</name>
</gene>
<evidence type="ECO:0000313" key="3">
    <source>
        <dbReference type="Proteomes" id="UP000636755"/>
    </source>
</evidence>
<name>A0ABR7HK64_9FIRM</name>
<dbReference type="Proteomes" id="UP000636755">
    <property type="component" value="Unassembled WGS sequence"/>
</dbReference>
<evidence type="ECO:0000256" key="1">
    <source>
        <dbReference type="SAM" id="Phobius"/>
    </source>
</evidence>
<proteinExistence type="predicted"/>
<keyword evidence="1" id="KW-1133">Transmembrane helix</keyword>
<keyword evidence="1" id="KW-0472">Membrane</keyword>
<dbReference type="RefSeq" id="WP_186935123.1">
    <property type="nucleotide sequence ID" value="NZ_JACOPS010000002.1"/>
</dbReference>
<accession>A0ABR7HK64</accession>
<sequence>MNKQAKAFARATKGNKHHFHSQRNALTMFLAFLFIMAVACFNILNFSTQTAWLFAPDKLLYRKILWALPKPAIFEKIE</sequence>
<keyword evidence="3" id="KW-1185">Reference proteome</keyword>
<reference evidence="2 3" key="1">
    <citation type="submission" date="2020-08" db="EMBL/GenBank/DDBJ databases">
        <title>Genome public.</title>
        <authorList>
            <person name="Liu C."/>
            <person name="Sun Q."/>
        </authorList>
    </citation>
    <scope>NUCLEOTIDE SEQUENCE [LARGE SCALE GENOMIC DNA]</scope>
    <source>
        <strain evidence="2 3">NSJ-71</strain>
    </source>
</reference>
<feature type="transmembrane region" description="Helical" evidence="1">
    <location>
        <begin position="25"/>
        <end position="44"/>
    </location>
</feature>
<evidence type="ECO:0000313" key="2">
    <source>
        <dbReference type="EMBL" id="MBC5727872.1"/>
    </source>
</evidence>